<feature type="domain" description="PEHE" evidence="2">
    <location>
        <begin position="1014"/>
        <end position="1165"/>
    </location>
</feature>
<dbReference type="SMART" id="SM01300">
    <property type="entry name" value="PEHE"/>
    <property type="match status" value="1"/>
</dbReference>
<feature type="region of interest" description="Disordered" evidence="1">
    <location>
        <begin position="24"/>
        <end position="78"/>
    </location>
</feature>
<keyword evidence="4" id="KW-1185">Reference proteome</keyword>
<dbReference type="AlphaFoldDB" id="A0AA47PB92"/>
<feature type="compositionally biased region" description="Acidic residues" evidence="1">
    <location>
        <begin position="1210"/>
        <end position="1219"/>
    </location>
</feature>
<feature type="region of interest" description="Disordered" evidence="1">
    <location>
        <begin position="423"/>
        <end position="444"/>
    </location>
</feature>
<evidence type="ECO:0000259" key="2">
    <source>
        <dbReference type="PROSITE" id="PS52052"/>
    </source>
</evidence>
<feature type="region of interest" description="Disordered" evidence="1">
    <location>
        <begin position="1119"/>
        <end position="1140"/>
    </location>
</feature>
<comment type="caution">
    <text evidence="3">The sequence shown here is derived from an EMBL/GenBank/DDBJ whole genome shotgun (WGS) entry which is preliminary data.</text>
</comment>
<feature type="region of interest" description="Disordered" evidence="1">
    <location>
        <begin position="836"/>
        <end position="887"/>
    </location>
</feature>
<dbReference type="Pfam" id="PF15275">
    <property type="entry name" value="PEHE"/>
    <property type="match status" value="1"/>
</dbReference>
<feature type="compositionally biased region" description="Low complexity" evidence="1">
    <location>
        <begin position="24"/>
        <end position="48"/>
    </location>
</feature>
<proteinExistence type="predicted"/>
<organism evidence="3 4">
    <name type="scientific">Merluccius polli</name>
    <name type="common">Benguela hake</name>
    <name type="synonym">Merluccius cadenati</name>
    <dbReference type="NCBI Taxonomy" id="89951"/>
    <lineage>
        <taxon>Eukaryota</taxon>
        <taxon>Metazoa</taxon>
        <taxon>Chordata</taxon>
        <taxon>Craniata</taxon>
        <taxon>Vertebrata</taxon>
        <taxon>Euteleostomi</taxon>
        <taxon>Actinopterygii</taxon>
        <taxon>Neopterygii</taxon>
        <taxon>Teleostei</taxon>
        <taxon>Neoteleostei</taxon>
        <taxon>Acanthomorphata</taxon>
        <taxon>Zeiogadaria</taxon>
        <taxon>Gadariae</taxon>
        <taxon>Gadiformes</taxon>
        <taxon>Gadoidei</taxon>
        <taxon>Merlucciidae</taxon>
        <taxon>Merluccius</taxon>
    </lineage>
</organism>
<dbReference type="PROSITE" id="PS52052">
    <property type="entry name" value="PEHE"/>
    <property type="match status" value="1"/>
</dbReference>
<feature type="region of interest" description="Disordered" evidence="1">
    <location>
        <begin position="606"/>
        <end position="666"/>
    </location>
</feature>
<evidence type="ECO:0000313" key="4">
    <source>
        <dbReference type="Proteomes" id="UP001174136"/>
    </source>
</evidence>
<evidence type="ECO:0000256" key="1">
    <source>
        <dbReference type="SAM" id="MobiDB-lite"/>
    </source>
</evidence>
<name>A0AA47PB92_MERPO</name>
<accession>A0AA47PB92</accession>
<feature type="region of interest" description="Disordered" evidence="1">
    <location>
        <begin position="908"/>
        <end position="944"/>
    </location>
</feature>
<feature type="region of interest" description="Disordered" evidence="1">
    <location>
        <begin position="1075"/>
        <end position="1102"/>
    </location>
</feature>
<protein>
    <submittedName>
        <fullName evidence="3">KAT8 regulatory NSL complex subunit 1</fullName>
    </submittedName>
</protein>
<dbReference type="GO" id="GO:0044545">
    <property type="term" value="C:NSL complex"/>
    <property type="evidence" value="ECO:0007669"/>
    <property type="project" value="TreeGrafter"/>
</dbReference>
<evidence type="ECO:0000313" key="3">
    <source>
        <dbReference type="EMBL" id="KAK0153067.1"/>
    </source>
</evidence>
<sequence>MAAMAPALTDAPAEAHHIRFKLAAPSSSLSPGSSENHPNSSNLLLHSSGPARRKTSDERALQEQQSQQQQQADTQAQTPSLGKLQPLVASYLCSDVTPVPSSKESIALQEILIKQSVLKSHGIRPNSLLNGGGDFLLRKKQTIELSGGQLKSLISANTNGGSQPMAPVNGLAKKLATMPTSGCMVAVNGGKPSASATSDPQNLSLDSDNTPAIRTLKHHQEHSSRVSLTTDGNNPDPPPAQPPAPPAFGLGSPNEHMNAEEESSHSSSNPPQQADGERPGSSQQRSPVSLQPPPPSSSVSQPPPSSLDILDSQIRERTLLTSSRQAQIESRLRRLRKRLQVVQAKQVERHVQQQLGGFLGSALSRLVGPGRRQEVSPSTASWRTGRQAAVGRDSLGRFLKAGAMPTELERLCLSGSANLRSTESAFDSDVTESSSGGDSDLEEDEVARVDVEQRHLVVPCTHDRDLQLSLDRFAAECKAAGMRISTSKSESMVLNRKRVECTLRVGDEILPQVEEFTYLGVLFTSDGRMEREIDRRIGAASARIRRGEEGAEPKGKALDLPRAESRYMVERAAIISHWNWLQAHISDLEYRIRQQTDIYRQIRTGKGSVELGGGSPSSLSVGGTEVKTEPSNSQDGSSERQEQPVTAPTSSSDPSPWRGQNGRPVNGVLNRMVESTETKLQQPAAAPDSSCVAARTRPLVCCRRRRLLQPSTVPHLHGKAQRTGCVPSCCRLNPSCVMCGGRSSPREDPQYDLPTMERLSRLDPGVHPILSFSDDVCVGLRLQQVLKSQWQSKALDRSKPLKKLSLKHKLSSSREKHKFTSSLMAVRLGHFKRRSEKGRLGEVGPGPARLESQALCKTERPGPYDKSYSRKRPRERSLDRIDPSPKLYLDSGSPCSALASMHSSLHTSLTRQLSTSSENSTPLGSNSQSVPNTPQQPIKRRRGESSFDINNIVIPMSVAATTRVEKLQYKEILTPRYASSWFIRSPWGPGRAHSGAPGLRIVFCVSGFLCDKRARVSCSWREVDILSQPMAEEENETELEDLTDAAFSQLHQPCEDQERSRWTWMALAPAKRRGSRSYKSIDGRTTPLLCGTNPPTPQPASPDPGHCPLLHEYSFLPSPMSPASPDATSNPHTPCSRDSHRLLSNEDTRCSTPDFTFEERTVAPWERRNFPMSEDPEMQPEVESDHTAVVARMRSISGCRATGYGRLDSDDMDLPCEEDDLKHKAPTHR</sequence>
<dbReference type="GO" id="GO:0035035">
    <property type="term" value="F:histone acetyltransferase binding"/>
    <property type="evidence" value="ECO:0007669"/>
    <property type="project" value="TreeGrafter"/>
</dbReference>
<dbReference type="Gene3D" id="6.10.250.3170">
    <property type="match status" value="1"/>
</dbReference>
<feature type="compositionally biased region" description="Pro residues" evidence="1">
    <location>
        <begin position="235"/>
        <end position="246"/>
    </location>
</feature>
<feature type="region of interest" description="Disordered" evidence="1">
    <location>
        <begin position="1201"/>
        <end position="1229"/>
    </location>
</feature>
<feature type="compositionally biased region" description="Low complexity" evidence="1">
    <location>
        <begin position="62"/>
        <end position="77"/>
    </location>
</feature>
<dbReference type="InterPro" id="IPR026180">
    <property type="entry name" value="NSL1"/>
</dbReference>
<feature type="compositionally biased region" description="Polar residues" evidence="1">
    <location>
        <begin position="194"/>
        <end position="212"/>
    </location>
</feature>
<dbReference type="Proteomes" id="UP001174136">
    <property type="component" value="Unassembled WGS sequence"/>
</dbReference>
<feature type="compositionally biased region" description="Polar residues" evidence="1">
    <location>
        <begin position="908"/>
        <end position="936"/>
    </location>
</feature>
<dbReference type="EMBL" id="JAOPHQ010000869">
    <property type="protein sequence ID" value="KAK0153067.1"/>
    <property type="molecule type" value="Genomic_DNA"/>
</dbReference>
<gene>
    <name evidence="3" type="primary">KANSL1</name>
    <name evidence="3" type="ORF">N1851_005259</name>
</gene>
<dbReference type="PANTHER" id="PTHR22443:SF19">
    <property type="entry name" value="KAT8 REGULATORY NSL COMPLEX SUBUNIT 1-RELATED"/>
    <property type="match status" value="1"/>
</dbReference>
<feature type="compositionally biased region" description="Pro residues" evidence="1">
    <location>
        <begin position="290"/>
        <end position="305"/>
    </location>
</feature>
<dbReference type="PANTHER" id="PTHR22443">
    <property type="entry name" value="NON-SPECIFIC LETHAL 1, ISOFORM M"/>
    <property type="match status" value="1"/>
</dbReference>
<feature type="compositionally biased region" description="Polar residues" evidence="1">
    <location>
        <begin position="643"/>
        <end position="654"/>
    </location>
</feature>
<reference evidence="3" key="1">
    <citation type="journal article" date="2023" name="Front. Mar. Sci.">
        <title>A new Merluccius polli reference genome to investigate the effects of global change in West African waters.</title>
        <authorList>
            <person name="Mateo J.L."/>
            <person name="Blanco-Fernandez C."/>
            <person name="Garcia-Vazquez E."/>
            <person name="Machado-Schiaffino G."/>
        </authorList>
    </citation>
    <scope>NUCLEOTIDE SEQUENCE</scope>
    <source>
        <strain evidence="3">C29</strain>
        <tissue evidence="3">Fin</tissue>
    </source>
</reference>
<feature type="region of interest" description="Disordered" evidence="1">
    <location>
        <begin position="189"/>
        <end position="308"/>
    </location>
</feature>
<dbReference type="InterPro" id="IPR029332">
    <property type="entry name" value="PEHE_dom"/>
</dbReference>